<accession>A0A0H3J8V5</accession>
<evidence type="ECO:0000256" key="1">
    <source>
        <dbReference type="ARBA" id="ARBA00010646"/>
    </source>
</evidence>
<dbReference type="Proteomes" id="UP000028042">
    <property type="component" value="Unassembled WGS sequence"/>
</dbReference>
<reference evidence="6 9" key="1">
    <citation type="journal article" date="2015" name="Genome Announc.">
        <title>Complete Genome Sequence of the Nitrogen-Fixing and Solvent-Producing Clostridium pasteurianum DSM 525.</title>
        <authorList>
            <person name="Poehlein A."/>
            <person name="Grosse-Honebrink A."/>
            <person name="Zhang Y."/>
            <person name="Minton N.P."/>
            <person name="Daniel R."/>
        </authorList>
    </citation>
    <scope>NUCLEOTIDE SEQUENCE [LARGE SCALE GENOMIC DNA]</scope>
    <source>
        <strain evidence="6">DSM 525</strain>
        <strain evidence="9">DSM 525 / ATCC 6013</strain>
    </source>
</reference>
<evidence type="ECO:0000256" key="3">
    <source>
        <dbReference type="ARBA" id="ARBA00023295"/>
    </source>
</evidence>
<evidence type="ECO:0000256" key="4">
    <source>
        <dbReference type="RuleBase" id="RU361176"/>
    </source>
</evidence>
<dbReference type="RefSeq" id="WP_003441400.1">
    <property type="nucleotide sequence ID" value="NZ_ANZB01000002.1"/>
</dbReference>
<dbReference type="EMBL" id="CP009268">
    <property type="protein sequence ID" value="AJA52406.1"/>
    <property type="molecule type" value="Genomic_DNA"/>
</dbReference>
<dbReference type="Pfam" id="PF01183">
    <property type="entry name" value="Glyco_hydro_25"/>
    <property type="match status" value="1"/>
</dbReference>
<dbReference type="PROSITE" id="PS51904">
    <property type="entry name" value="GLYCOSYL_HYDROL_F25_2"/>
    <property type="match status" value="1"/>
</dbReference>
<evidence type="ECO:0000313" key="7">
    <source>
        <dbReference type="EMBL" id="KRU11584.1"/>
    </source>
</evidence>
<dbReference type="Gene3D" id="1.10.101.10">
    <property type="entry name" value="PGBD-like superfamily/PGBD"/>
    <property type="match status" value="1"/>
</dbReference>
<gene>
    <name evidence="6" type="primary">lyc3</name>
    <name evidence="6" type="ORF">CLPA_c23480</name>
    <name evidence="7" type="ORF">CP6013_00831</name>
</gene>
<dbReference type="PATRIC" id="fig|1262449.3.peg.642"/>
<dbReference type="InterPro" id="IPR036366">
    <property type="entry name" value="PGBDSf"/>
</dbReference>
<dbReference type="GO" id="GO:0003796">
    <property type="term" value="F:lysozyme activity"/>
    <property type="evidence" value="ECO:0007669"/>
    <property type="project" value="UniProtKB-EC"/>
</dbReference>
<protein>
    <recommendedName>
        <fullName evidence="4">Lysozyme</fullName>
        <ecNumber evidence="4">3.2.1.17</ecNumber>
    </recommendedName>
</protein>
<dbReference type="InterPro" id="IPR002477">
    <property type="entry name" value="Peptidoglycan-bd-like"/>
</dbReference>
<dbReference type="InterPro" id="IPR017853">
    <property type="entry name" value="GH"/>
</dbReference>
<dbReference type="Gene3D" id="3.20.20.80">
    <property type="entry name" value="Glycosidases"/>
    <property type="match status" value="1"/>
</dbReference>
<dbReference type="InterPro" id="IPR008270">
    <property type="entry name" value="Glyco_hydro_25_AS"/>
</dbReference>
<sequence length="316" mass="35673">MKGIDIYSGQGNIDFNKVKNDGIEIVYIKATEGLTYTDDTFKNFYNDAKSVDLKVGFYHFLRNNNPVEEAKHFINVTNGLEVDCRYAIDVEVVLGQTSDKILNNVTQFANYLKSNGKDIVVYTYTSFLKEYLKSINNSFQLWIAEYGVKSPNINVPYIGFQYSDSGSVCGINGEVDLDEFSESILLRNAGSNLTLNNCNIQSIDGFVNEYNFHKVKSLQELINGLGLKDDSGNSLIVDGIFGELTEQASRKLPIAQVTGYHNDAYTDWIEIQFNQKPDHFFGKVMDNIIREFQRLKGLIVDGKVGIKTLKEILKQP</sequence>
<dbReference type="InterPro" id="IPR036365">
    <property type="entry name" value="PGBD-like_sf"/>
</dbReference>
<comment type="catalytic activity">
    <reaction evidence="4">
        <text>Hydrolysis of (1-&gt;4)-beta-linkages between N-acetylmuramic acid and N-acetyl-D-glucosamine residues in a peptidoglycan and between N-acetyl-D-glucosamine residues in chitodextrins.</text>
        <dbReference type="EC" id="3.2.1.17"/>
    </reaction>
</comment>
<proteinExistence type="inferred from homology"/>
<dbReference type="GO" id="GO:0016052">
    <property type="term" value="P:carbohydrate catabolic process"/>
    <property type="evidence" value="ECO:0007669"/>
    <property type="project" value="TreeGrafter"/>
</dbReference>
<organism evidence="6 9">
    <name type="scientific">Clostridium pasteurianum DSM 525 = ATCC 6013</name>
    <dbReference type="NCBI Taxonomy" id="1262449"/>
    <lineage>
        <taxon>Bacteria</taxon>
        <taxon>Bacillati</taxon>
        <taxon>Bacillota</taxon>
        <taxon>Clostridia</taxon>
        <taxon>Eubacteriales</taxon>
        <taxon>Clostridiaceae</taxon>
        <taxon>Clostridium</taxon>
    </lineage>
</organism>
<dbReference type="PANTHER" id="PTHR34135:SF2">
    <property type="entry name" value="LYSOZYME"/>
    <property type="match status" value="1"/>
</dbReference>
<dbReference type="eggNOG" id="COG3757">
    <property type="taxonomic scope" value="Bacteria"/>
</dbReference>
<dbReference type="PROSITE" id="PS00953">
    <property type="entry name" value="GLYCOSYL_HYDROL_F25_1"/>
    <property type="match status" value="1"/>
</dbReference>
<dbReference type="KEGG" id="cpat:CLPA_c23480"/>
<dbReference type="SMART" id="SM00641">
    <property type="entry name" value="Glyco_25"/>
    <property type="match status" value="1"/>
</dbReference>
<keyword evidence="3 4" id="KW-0326">Glycosidase</keyword>
<dbReference type="PANTHER" id="PTHR34135">
    <property type="entry name" value="LYSOZYME"/>
    <property type="match status" value="1"/>
</dbReference>
<keyword evidence="2 4" id="KW-0378">Hydrolase</keyword>
<dbReference type="GO" id="GO:0016998">
    <property type="term" value="P:cell wall macromolecule catabolic process"/>
    <property type="evidence" value="ECO:0007669"/>
    <property type="project" value="InterPro"/>
</dbReference>
<evidence type="ECO:0000313" key="6">
    <source>
        <dbReference type="EMBL" id="AJA52406.1"/>
    </source>
</evidence>
<keyword evidence="9" id="KW-1185">Reference proteome</keyword>
<reference evidence="7" key="2">
    <citation type="submission" date="2015-10" db="EMBL/GenBank/DDBJ databases">
        <title>Improved Draft Genome Sequence of Clostridium pasteurianum Strain ATCC 6013 (DSM 525) Using a Hybrid Next-Generation Sequencing Approach.</title>
        <authorList>
            <person name="Pyne M.E."/>
            <person name="Utturkar S.M."/>
            <person name="Brown S.D."/>
            <person name="Moo-Young M."/>
            <person name="Chung D.A."/>
            <person name="Chou P.C."/>
        </authorList>
    </citation>
    <scope>NUCLEOTIDE SEQUENCE</scope>
    <source>
        <strain evidence="7">ATCC 6013</strain>
    </source>
</reference>
<evidence type="ECO:0000259" key="5">
    <source>
        <dbReference type="Pfam" id="PF01471"/>
    </source>
</evidence>
<dbReference type="SUPFAM" id="SSF51445">
    <property type="entry name" value="(Trans)glycosidases"/>
    <property type="match status" value="1"/>
</dbReference>
<dbReference type="SUPFAM" id="SSF47090">
    <property type="entry name" value="PGBD-like"/>
    <property type="match status" value="1"/>
</dbReference>
<dbReference type="KEGG" id="cpae:CPAST_c23480"/>
<dbReference type="GeneID" id="93074492"/>
<dbReference type="GO" id="GO:0009253">
    <property type="term" value="P:peptidoglycan catabolic process"/>
    <property type="evidence" value="ECO:0007669"/>
    <property type="project" value="InterPro"/>
</dbReference>
<dbReference type="Proteomes" id="UP000030905">
    <property type="component" value="Chromosome"/>
</dbReference>
<dbReference type="EMBL" id="JPGY02000001">
    <property type="protein sequence ID" value="KRU11584.1"/>
    <property type="molecule type" value="Genomic_DNA"/>
</dbReference>
<comment type="similarity">
    <text evidence="1 4">Belongs to the glycosyl hydrolase 25 family.</text>
</comment>
<dbReference type="InterPro" id="IPR018077">
    <property type="entry name" value="Glyco_hydro_fam25_subgr"/>
</dbReference>
<evidence type="ECO:0000313" key="9">
    <source>
        <dbReference type="Proteomes" id="UP000030905"/>
    </source>
</evidence>
<name>A0A0H3J8V5_CLOPA</name>
<dbReference type="Pfam" id="PF01471">
    <property type="entry name" value="PG_binding_1"/>
    <property type="match status" value="1"/>
</dbReference>
<evidence type="ECO:0000313" key="8">
    <source>
        <dbReference type="Proteomes" id="UP000028042"/>
    </source>
</evidence>
<reference evidence="7 8" key="3">
    <citation type="journal article" name="Genome Announc.">
        <title>Improved Draft Genome Sequence of Clostridium pasteurianum Strain ATCC 6013 (DSM 525) Using a Hybrid Next-Generation Sequencing Approach.</title>
        <authorList>
            <person name="Pyne M.E."/>
            <person name="Utturkar S."/>
            <person name="Brown S.D."/>
            <person name="Moo-Young M."/>
            <person name="Chung D.A."/>
            <person name="Chou C.P."/>
        </authorList>
    </citation>
    <scope>NUCLEOTIDE SEQUENCE [LARGE SCALE GENOMIC DNA]</scope>
    <source>
        <strain evidence="7 8">ATCC 6013</strain>
    </source>
</reference>
<feature type="domain" description="Peptidoglycan binding-like" evidence="5">
    <location>
        <begin position="274"/>
        <end position="310"/>
    </location>
</feature>
<dbReference type="EC" id="3.2.1.17" evidence="4"/>
<dbReference type="InterPro" id="IPR002053">
    <property type="entry name" value="Glyco_hydro_25"/>
</dbReference>
<dbReference type="AlphaFoldDB" id="A0A0H3J8V5"/>
<evidence type="ECO:0000256" key="2">
    <source>
        <dbReference type="ARBA" id="ARBA00022801"/>
    </source>
</evidence>